<evidence type="ECO:0000256" key="3">
    <source>
        <dbReference type="ARBA" id="ARBA00002876"/>
    </source>
</evidence>
<gene>
    <name evidence="10" type="ORF">OUY18_03010</name>
</gene>
<keyword evidence="6 8" id="KW-0413">Isomerase</keyword>
<comment type="caution">
    <text evidence="10">The sequence shown here is derived from an EMBL/GenBank/DDBJ whole genome shotgun (WGS) entry which is preliminary data.</text>
</comment>
<dbReference type="SUPFAM" id="SSF55120">
    <property type="entry name" value="Pseudouridine synthase"/>
    <property type="match status" value="1"/>
</dbReference>
<evidence type="ECO:0000256" key="7">
    <source>
        <dbReference type="PROSITE-ProRule" id="PRU00182"/>
    </source>
</evidence>
<dbReference type="PROSITE" id="PS50889">
    <property type="entry name" value="S4"/>
    <property type="match status" value="1"/>
</dbReference>
<protein>
    <recommendedName>
        <fullName evidence="8">Pseudouridine synthase</fullName>
        <ecNumber evidence="8">5.4.99.-</ecNumber>
    </recommendedName>
</protein>
<dbReference type="SMART" id="SM00363">
    <property type="entry name" value="S4"/>
    <property type="match status" value="1"/>
</dbReference>
<evidence type="ECO:0000256" key="1">
    <source>
        <dbReference type="ARBA" id="ARBA00000073"/>
    </source>
</evidence>
<dbReference type="Gene3D" id="3.30.2350.10">
    <property type="entry name" value="Pseudouridine synthase"/>
    <property type="match status" value="1"/>
</dbReference>
<evidence type="ECO:0000256" key="5">
    <source>
        <dbReference type="ARBA" id="ARBA00022552"/>
    </source>
</evidence>
<accession>A0ABT4BQQ4</accession>
<dbReference type="SUPFAM" id="SSF55174">
    <property type="entry name" value="Alpha-L RNA-binding motif"/>
    <property type="match status" value="1"/>
</dbReference>
<sequence length="319" mass="37448">MKEIIIGQNDAGQRLDKFLTKTFQNLPHSMMYKSIRKRDIKLNGKRCEISTHLNEGDVLTMYLKDEFFQQKPEEYDFLKAPNKLNIIYEDENIMILDKKPGLIVHPDENYHFDSLIARVQHYLYEKHEYRPEDENSFAPALINRIDRNTGGIVMAAKNAETLRIMNEKVKNREMQKLYLCIVYGRMEKKEDTLEGFLEKNESQNRVYISKKAAKGTKPIRTRYRVLEERGGYSLLEVELLTGRTHQIRAHLASIGHPLAGDGKYGTNALNKKIGFSYQALYSYRLNFTFSTDAGILNYLNNQKYEAKEIWFLKDFYSWK</sequence>
<dbReference type="Proteomes" id="UP001082703">
    <property type="component" value="Unassembled WGS sequence"/>
</dbReference>
<dbReference type="CDD" id="cd02869">
    <property type="entry name" value="PseudoU_synth_RluA_like"/>
    <property type="match status" value="1"/>
</dbReference>
<feature type="domain" description="RNA-binding S4" evidence="9">
    <location>
        <begin position="13"/>
        <end position="73"/>
    </location>
</feature>
<reference evidence="10 11" key="1">
    <citation type="submission" date="2022-11" db="EMBL/GenBank/DDBJ databases">
        <authorList>
            <person name="Caiyu Z."/>
        </authorList>
    </citation>
    <scope>NUCLEOTIDE SEQUENCE [LARGE SCALE GENOMIC DNA]</scope>
    <source>
        <strain evidence="10 11">YR-4</strain>
    </source>
</reference>
<dbReference type="PANTHER" id="PTHR21600">
    <property type="entry name" value="MITOCHONDRIAL RNA PSEUDOURIDINE SYNTHASE"/>
    <property type="match status" value="1"/>
</dbReference>
<organism evidence="10 11">
    <name type="scientific">Caproiciproducens galactitolivorans</name>
    <dbReference type="NCBI Taxonomy" id="642589"/>
    <lineage>
        <taxon>Bacteria</taxon>
        <taxon>Bacillati</taxon>
        <taxon>Bacillota</taxon>
        <taxon>Clostridia</taxon>
        <taxon>Eubacteriales</taxon>
        <taxon>Acutalibacteraceae</taxon>
        <taxon>Caproiciproducens</taxon>
    </lineage>
</organism>
<dbReference type="NCBIfam" id="TIGR00005">
    <property type="entry name" value="rluA_subfam"/>
    <property type="match status" value="1"/>
</dbReference>
<dbReference type="InterPro" id="IPR050188">
    <property type="entry name" value="RluA_PseudoU_synthase"/>
</dbReference>
<evidence type="ECO:0000313" key="10">
    <source>
        <dbReference type="EMBL" id="MCY1713226.1"/>
    </source>
</evidence>
<evidence type="ECO:0000256" key="6">
    <source>
        <dbReference type="ARBA" id="ARBA00023235"/>
    </source>
</evidence>
<keyword evidence="7" id="KW-0694">RNA-binding</keyword>
<comment type="function">
    <text evidence="3">Responsible for synthesis of pseudouridine from uracil at positions 955, 2504 and 2580 in 23S ribosomal RNA.</text>
</comment>
<dbReference type="PANTHER" id="PTHR21600:SF92">
    <property type="entry name" value="RIBOSOMAL LARGE SUBUNIT PSEUDOURIDINE SYNTHASE C"/>
    <property type="match status" value="1"/>
</dbReference>
<dbReference type="InterPro" id="IPR006225">
    <property type="entry name" value="PsdUridine_synth_RluC/D"/>
</dbReference>
<comment type="catalytic activity">
    <reaction evidence="1 8">
        <text>a uridine in RNA = a pseudouridine in RNA</text>
        <dbReference type="Rhea" id="RHEA:48348"/>
        <dbReference type="Rhea" id="RHEA-COMP:12068"/>
        <dbReference type="Rhea" id="RHEA-COMP:12069"/>
        <dbReference type="ChEBI" id="CHEBI:65314"/>
        <dbReference type="ChEBI" id="CHEBI:65315"/>
    </reaction>
</comment>
<evidence type="ECO:0000256" key="2">
    <source>
        <dbReference type="ARBA" id="ARBA00000381"/>
    </source>
</evidence>
<name>A0ABT4BQQ4_9FIRM</name>
<dbReference type="InterPro" id="IPR020103">
    <property type="entry name" value="PsdUridine_synth_cat_dom_sf"/>
</dbReference>
<dbReference type="InterPro" id="IPR002942">
    <property type="entry name" value="S4_RNA-bd"/>
</dbReference>
<proteinExistence type="inferred from homology"/>
<dbReference type="Pfam" id="PF00849">
    <property type="entry name" value="PseudoU_synth_2"/>
    <property type="match status" value="1"/>
</dbReference>
<dbReference type="EC" id="5.4.99.-" evidence="8"/>
<evidence type="ECO:0000313" key="11">
    <source>
        <dbReference type="Proteomes" id="UP001082703"/>
    </source>
</evidence>
<keyword evidence="11" id="KW-1185">Reference proteome</keyword>
<dbReference type="Gene3D" id="3.10.290.10">
    <property type="entry name" value="RNA-binding S4 domain"/>
    <property type="match status" value="1"/>
</dbReference>
<dbReference type="InterPro" id="IPR036986">
    <property type="entry name" value="S4_RNA-bd_sf"/>
</dbReference>
<dbReference type="InterPro" id="IPR006145">
    <property type="entry name" value="PsdUridine_synth_RsuA/RluA"/>
</dbReference>
<dbReference type="RefSeq" id="WP_268057224.1">
    <property type="nucleotide sequence ID" value="NZ_JAPOHA010000002.1"/>
</dbReference>
<keyword evidence="5" id="KW-0698">rRNA processing</keyword>
<comment type="catalytic activity">
    <reaction evidence="2">
        <text>uridine(955/2504/2580) in 23S rRNA = pseudouridine(955/2504/2580) in 23S rRNA</text>
        <dbReference type="Rhea" id="RHEA:42528"/>
        <dbReference type="Rhea" id="RHEA-COMP:10099"/>
        <dbReference type="Rhea" id="RHEA-COMP:10100"/>
        <dbReference type="ChEBI" id="CHEBI:65314"/>
        <dbReference type="ChEBI" id="CHEBI:65315"/>
        <dbReference type="EC" id="5.4.99.24"/>
    </reaction>
</comment>
<dbReference type="CDD" id="cd00165">
    <property type="entry name" value="S4"/>
    <property type="match status" value="1"/>
</dbReference>
<evidence type="ECO:0000256" key="8">
    <source>
        <dbReference type="RuleBase" id="RU362028"/>
    </source>
</evidence>
<comment type="similarity">
    <text evidence="4 8">Belongs to the pseudouridine synthase RluA family.</text>
</comment>
<evidence type="ECO:0000256" key="4">
    <source>
        <dbReference type="ARBA" id="ARBA00010876"/>
    </source>
</evidence>
<dbReference type="EMBL" id="JAPOHA010000002">
    <property type="protein sequence ID" value="MCY1713226.1"/>
    <property type="molecule type" value="Genomic_DNA"/>
</dbReference>
<evidence type="ECO:0000259" key="9">
    <source>
        <dbReference type="SMART" id="SM00363"/>
    </source>
</evidence>